<dbReference type="Gene3D" id="3.20.20.80">
    <property type="entry name" value="Glycosidases"/>
    <property type="match status" value="1"/>
</dbReference>
<dbReference type="OrthoDB" id="197177at2"/>
<keyword evidence="10" id="KW-1185">Reference proteome</keyword>
<dbReference type="SUPFAM" id="SSF51445">
    <property type="entry name" value="(Trans)glycosidases"/>
    <property type="match status" value="1"/>
</dbReference>
<dbReference type="InterPro" id="IPR015883">
    <property type="entry name" value="Glyco_hydro_20_cat"/>
</dbReference>
<dbReference type="PANTHER" id="PTHR22600:SF57">
    <property type="entry name" value="BETA-N-ACETYLHEXOSAMINIDASE"/>
    <property type="match status" value="1"/>
</dbReference>
<dbReference type="GO" id="GO:0030203">
    <property type="term" value="P:glycosaminoglycan metabolic process"/>
    <property type="evidence" value="ECO:0007669"/>
    <property type="project" value="TreeGrafter"/>
</dbReference>
<evidence type="ECO:0000313" key="9">
    <source>
        <dbReference type="EMBL" id="SEH92817.1"/>
    </source>
</evidence>
<gene>
    <name evidence="9" type="ORF">PYTT_1791</name>
</gene>
<dbReference type="InterPro" id="IPR017853">
    <property type="entry name" value="GH"/>
</dbReference>
<dbReference type="STRING" id="1679444.PYTT_1791"/>
<dbReference type="SUPFAM" id="SSF55545">
    <property type="entry name" value="beta-N-acetylhexosaminidase-like domain"/>
    <property type="match status" value="1"/>
</dbReference>
<dbReference type="Proteomes" id="UP000176204">
    <property type="component" value="Chromosome I"/>
</dbReference>
<evidence type="ECO:0000256" key="6">
    <source>
        <dbReference type="SAM" id="MobiDB-lite"/>
    </source>
</evidence>
<evidence type="ECO:0000256" key="1">
    <source>
        <dbReference type="ARBA" id="ARBA00001231"/>
    </source>
</evidence>
<dbReference type="KEGG" id="agl:PYTT_1791"/>
<reference evidence="10" key="1">
    <citation type="submission" date="2016-09" db="EMBL/GenBank/DDBJ databases">
        <authorList>
            <person name="Koehorst J."/>
        </authorList>
    </citation>
    <scope>NUCLEOTIDE SEQUENCE [LARGE SCALE GENOMIC DNA]</scope>
</reference>
<evidence type="ECO:0000256" key="2">
    <source>
        <dbReference type="ARBA" id="ARBA00006285"/>
    </source>
</evidence>
<evidence type="ECO:0000259" key="7">
    <source>
        <dbReference type="Pfam" id="PF00728"/>
    </source>
</evidence>
<dbReference type="Gene3D" id="3.30.379.10">
    <property type="entry name" value="Chitobiase/beta-hexosaminidase domain 2-like"/>
    <property type="match status" value="1"/>
</dbReference>
<comment type="catalytic activity">
    <reaction evidence="1">
        <text>Hydrolysis of terminal non-reducing N-acetyl-D-hexosamine residues in N-acetyl-beta-D-hexosaminides.</text>
        <dbReference type="EC" id="3.2.1.52"/>
    </reaction>
</comment>
<feature type="domain" description="Glycoside hydrolase family 20 catalytic" evidence="7">
    <location>
        <begin position="209"/>
        <end position="356"/>
    </location>
</feature>
<dbReference type="InterPro" id="IPR025705">
    <property type="entry name" value="Beta_hexosaminidase_sua/sub"/>
</dbReference>
<dbReference type="Pfam" id="PF00728">
    <property type="entry name" value="Glyco_hydro_20"/>
    <property type="match status" value="1"/>
</dbReference>
<dbReference type="EMBL" id="LT629973">
    <property type="protein sequence ID" value="SEH92817.1"/>
    <property type="molecule type" value="Genomic_DNA"/>
</dbReference>
<dbReference type="AlphaFoldDB" id="A0A1H6LVN4"/>
<evidence type="ECO:0000256" key="5">
    <source>
        <dbReference type="ARBA" id="ARBA00023295"/>
    </source>
</evidence>
<dbReference type="InterPro" id="IPR015882">
    <property type="entry name" value="HEX_bac_N"/>
</dbReference>
<feature type="region of interest" description="Disordered" evidence="6">
    <location>
        <begin position="755"/>
        <end position="777"/>
    </location>
</feature>
<evidence type="ECO:0000256" key="3">
    <source>
        <dbReference type="ARBA" id="ARBA00012663"/>
    </source>
</evidence>
<accession>A0A1H6LVN4</accession>
<evidence type="ECO:0000259" key="8">
    <source>
        <dbReference type="Pfam" id="PF02838"/>
    </source>
</evidence>
<evidence type="ECO:0000256" key="4">
    <source>
        <dbReference type="ARBA" id="ARBA00022801"/>
    </source>
</evidence>
<name>A0A1H6LVN4_9BACT</name>
<feature type="domain" description="Beta-hexosaminidase bacterial type N-terminal" evidence="8">
    <location>
        <begin position="72"/>
        <end position="206"/>
    </location>
</feature>
<keyword evidence="4" id="KW-0378">Hydrolase</keyword>
<dbReference type="Pfam" id="PF02838">
    <property type="entry name" value="Glyco_hydro_20b"/>
    <property type="match status" value="1"/>
</dbReference>
<dbReference type="EC" id="3.2.1.52" evidence="3"/>
<proteinExistence type="inferred from homology"/>
<dbReference type="PRINTS" id="PR00738">
    <property type="entry name" value="GLHYDRLASE20"/>
</dbReference>
<organism evidence="9 10">
    <name type="scientific">Akkermansia glycaniphila</name>
    <dbReference type="NCBI Taxonomy" id="1679444"/>
    <lineage>
        <taxon>Bacteria</taxon>
        <taxon>Pseudomonadati</taxon>
        <taxon>Verrucomicrobiota</taxon>
        <taxon>Verrucomicrobiia</taxon>
        <taxon>Verrucomicrobiales</taxon>
        <taxon>Akkermansiaceae</taxon>
        <taxon>Akkermansia</taxon>
    </lineage>
</organism>
<dbReference type="PANTHER" id="PTHR22600">
    <property type="entry name" value="BETA-HEXOSAMINIDASE"/>
    <property type="match status" value="1"/>
</dbReference>
<dbReference type="InterPro" id="IPR029018">
    <property type="entry name" value="Hex-like_dom2"/>
</dbReference>
<sequence length="777" mass="88843">MLRPHLDFFGQSLLMSDVNFFITSSMSLKTCITCLLAVLGITCFHASASETDTRDAYPCDGANYALYSAERPPLLPMPRSIAWKDRSSALATVTIQTPQQTADPAQMKHILAELNAYLKAHEIKTAPSGAYPIRFTLIPEWPKSMENREQPPALGDDSYRMSITPQGIDIQAVNTRGFYYGLQTLKQLILRRGGKTTVAHCSIEDWGAFPIRGAMNDIGRNYMPMDMLYGIIDKMAALKLNTYHFHCTENEGWRLESKLYPSLTEAKNMTRFPGKHYTQEEFRRFVEYCRVRNIMVIPEMDMPGHSASLRRAFGISAMNDPRMTRILTDLIKELCSLVPAETMPYIHIGTDEAHGKEEQVDNATLTAYFRTVEKCGRKPVRWHPGLAPKGYKGAVQQLWTERTLKRCWPAPGGEYIDSIETYLNHIDPFTVASTMYFRRICPFPQSKGLGMILCSWPDLPMNASEEHLTHNQFYSGIAFVSEPMWNPPFPRVEGDPMKDSHMQYHANLPAREDPMLAKFAAYENRVLAIRDRFFRNTPFHYVRQAQIPWKIIGPFPHEGNVDRIFPPENILRTGNIEPQYEHNGKTWAWHPQTYTGATVIFKQYCDFPTPFNGQKPGARAAQNSTYYAYTCIHSPKAQKVPFWIGAHTWATSDWRNGPVSVPGKWYHSNPRFWINGKEIPPPAWKKPGNNGAMIDENYHFRAPVSIDLKKGWNLIFIKSPNNPDTRRWMFTFVPVQWDPQHPGCNIREYPGLEYSIDPAASSPDEKQQHPATKTTNK</sequence>
<evidence type="ECO:0000313" key="10">
    <source>
        <dbReference type="Proteomes" id="UP000176204"/>
    </source>
</evidence>
<dbReference type="GO" id="GO:0004563">
    <property type="term" value="F:beta-N-acetylhexosaminidase activity"/>
    <property type="evidence" value="ECO:0007669"/>
    <property type="project" value="UniProtKB-EC"/>
</dbReference>
<keyword evidence="5" id="KW-0326">Glycosidase</keyword>
<dbReference type="GO" id="GO:0016020">
    <property type="term" value="C:membrane"/>
    <property type="evidence" value="ECO:0007669"/>
    <property type="project" value="TreeGrafter"/>
</dbReference>
<comment type="similarity">
    <text evidence="2">Belongs to the glycosyl hydrolase 20 family.</text>
</comment>
<dbReference type="GO" id="GO:0005975">
    <property type="term" value="P:carbohydrate metabolic process"/>
    <property type="evidence" value="ECO:0007669"/>
    <property type="project" value="InterPro"/>
</dbReference>
<protein>
    <recommendedName>
        <fullName evidence="3">beta-N-acetylhexosaminidase</fullName>
        <ecNumber evidence="3">3.2.1.52</ecNumber>
    </recommendedName>
</protein>